<dbReference type="EMBL" id="JAYKXN010000005">
    <property type="protein sequence ID" value="KAK7285192.1"/>
    <property type="molecule type" value="Genomic_DNA"/>
</dbReference>
<name>A0AAN9IS01_CLITE</name>
<proteinExistence type="predicted"/>
<dbReference type="Proteomes" id="UP001359559">
    <property type="component" value="Unassembled WGS sequence"/>
</dbReference>
<comment type="caution">
    <text evidence="1">The sequence shown here is derived from an EMBL/GenBank/DDBJ whole genome shotgun (WGS) entry which is preliminary data.</text>
</comment>
<protein>
    <submittedName>
        <fullName evidence="1">Uncharacterized protein</fullName>
    </submittedName>
</protein>
<dbReference type="AlphaFoldDB" id="A0AAN9IS01"/>
<keyword evidence="2" id="KW-1185">Reference proteome</keyword>
<organism evidence="1 2">
    <name type="scientific">Clitoria ternatea</name>
    <name type="common">Butterfly pea</name>
    <dbReference type="NCBI Taxonomy" id="43366"/>
    <lineage>
        <taxon>Eukaryota</taxon>
        <taxon>Viridiplantae</taxon>
        <taxon>Streptophyta</taxon>
        <taxon>Embryophyta</taxon>
        <taxon>Tracheophyta</taxon>
        <taxon>Spermatophyta</taxon>
        <taxon>Magnoliopsida</taxon>
        <taxon>eudicotyledons</taxon>
        <taxon>Gunneridae</taxon>
        <taxon>Pentapetalae</taxon>
        <taxon>rosids</taxon>
        <taxon>fabids</taxon>
        <taxon>Fabales</taxon>
        <taxon>Fabaceae</taxon>
        <taxon>Papilionoideae</taxon>
        <taxon>50 kb inversion clade</taxon>
        <taxon>NPAAA clade</taxon>
        <taxon>indigoferoid/millettioid clade</taxon>
        <taxon>Phaseoleae</taxon>
        <taxon>Clitoria</taxon>
    </lineage>
</organism>
<evidence type="ECO:0000313" key="1">
    <source>
        <dbReference type="EMBL" id="KAK7285192.1"/>
    </source>
</evidence>
<sequence length="93" mass="10371">MKKEKKKGVCFRGLYHMVSRDASTCWCGVTYSLTNPTQLPPNFKTRLVREAQVAAGVTVLPFDLMAAGREEVSSKRGKMLLLSCPRLTLARPQ</sequence>
<gene>
    <name evidence="1" type="ORF">RJT34_19953</name>
</gene>
<evidence type="ECO:0000313" key="2">
    <source>
        <dbReference type="Proteomes" id="UP001359559"/>
    </source>
</evidence>
<accession>A0AAN9IS01</accession>
<reference evidence="1 2" key="1">
    <citation type="submission" date="2024-01" db="EMBL/GenBank/DDBJ databases">
        <title>The genomes of 5 underutilized Papilionoideae crops provide insights into root nodulation and disease resistance.</title>
        <authorList>
            <person name="Yuan L."/>
        </authorList>
    </citation>
    <scope>NUCLEOTIDE SEQUENCE [LARGE SCALE GENOMIC DNA]</scope>
    <source>
        <strain evidence="1">LY-2023</strain>
        <tissue evidence="1">Leaf</tissue>
    </source>
</reference>